<name>A0A4P5NVL1_9PROT</name>
<keyword evidence="8" id="KW-1185">Reference proteome</keyword>
<dbReference type="PANTHER" id="PTHR42770">
    <property type="entry name" value="AMINO ACID TRANSPORTER-RELATED"/>
    <property type="match status" value="1"/>
</dbReference>
<evidence type="ECO:0000256" key="5">
    <source>
        <dbReference type="ARBA" id="ARBA00023136"/>
    </source>
</evidence>
<dbReference type="EMBL" id="BDLU01000037">
    <property type="protein sequence ID" value="GCE83635.1"/>
    <property type="molecule type" value="Genomic_DNA"/>
</dbReference>
<keyword evidence="3 6" id="KW-0812">Transmembrane</keyword>
<evidence type="ECO:0000256" key="1">
    <source>
        <dbReference type="ARBA" id="ARBA00004651"/>
    </source>
</evidence>
<reference evidence="8" key="1">
    <citation type="submission" date="2017-01" db="EMBL/GenBank/DDBJ databases">
        <title>Komagataeibacter sp. MSKU9 whole genome sequencing project.</title>
        <authorList>
            <person name="Matsutani M."/>
            <person name="Naloka K."/>
            <person name="Theeragool G."/>
            <person name="Yakushi T."/>
            <person name="Matsushita K."/>
        </authorList>
    </citation>
    <scope>NUCLEOTIDE SEQUENCE [LARGE SCALE GENOMIC DNA]</scope>
    <source>
        <strain evidence="8">MSKU9</strain>
    </source>
</reference>
<feature type="transmembrane region" description="Helical" evidence="6">
    <location>
        <begin position="93"/>
        <end position="112"/>
    </location>
</feature>
<keyword evidence="5 6" id="KW-0472">Membrane</keyword>
<feature type="transmembrane region" description="Helical" evidence="6">
    <location>
        <begin position="246"/>
        <end position="269"/>
    </location>
</feature>
<dbReference type="Proteomes" id="UP000315095">
    <property type="component" value="Unassembled WGS sequence"/>
</dbReference>
<proteinExistence type="predicted"/>
<dbReference type="InterPro" id="IPR002293">
    <property type="entry name" value="AA/rel_permease1"/>
</dbReference>
<evidence type="ECO:0000256" key="4">
    <source>
        <dbReference type="ARBA" id="ARBA00022989"/>
    </source>
</evidence>
<dbReference type="GO" id="GO:0005886">
    <property type="term" value="C:plasma membrane"/>
    <property type="evidence" value="ECO:0007669"/>
    <property type="project" value="UniProtKB-SubCell"/>
</dbReference>
<gene>
    <name evidence="7" type="ORF">MSKU9_1776</name>
</gene>
<dbReference type="AlphaFoldDB" id="A0A4P5NVL1"/>
<protein>
    <submittedName>
        <fullName evidence="7">Ethanolamine transproter</fullName>
    </submittedName>
</protein>
<feature type="transmembrane region" description="Helical" evidence="6">
    <location>
        <begin position="140"/>
        <end position="158"/>
    </location>
</feature>
<dbReference type="PIRSF" id="PIRSF006060">
    <property type="entry name" value="AA_transporter"/>
    <property type="match status" value="1"/>
</dbReference>
<feature type="transmembrane region" description="Helical" evidence="6">
    <location>
        <begin position="343"/>
        <end position="362"/>
    </location>
</feature>
<dbReference type="OrthoDB" id="9762947at2"/>
<dbReference type="RefSeq" id="WP_141261044.1">
    <property type="nucleotide sequence ID" value="NZ_BDLU01000037.1"/>
</dbReference>
<evidence type="ECO:0000256" key="2">
    <source>
        <dbReference type="ARBA" id="ARBA00022475"/>
    </source>
</evidence>
<accession>A0A4P5NVL1</accession>
<dbReference type="InterPro" id="IPR050367">
    <property type="entry name" value="APC_superfamily"/>
</dbReference>
<evidence type="ECO:0000313" key="7">
    <source>
        <dbReference type="EMBL" id="GCE83635.1"/>
    </source>
</evidence>
<feature type="transmembrane region" description="Helical" evidence="6">
    <location>
        <begin position="439"/>
        <end position="458"/>
    </location>
</feature>
<dbReference type="GO" id="GO:0022857">
    <property type="term" value="F:transmembrane transporter activity"/>
    <property type="evidence" value="ECO:0007669"/>
    <property type="project" value="InterPro"/>
</dbReference>
<feature type="transmembrane region" description="Helical" evidence="6">
    <location>
        <begin position="29"/>
        <end position="48"/>
    </location>
</feature>
<dbReference type="Gene3D" id="1.20.1740.10">
    <property type="entry name" value="Amino acid/polyamine transporter I"/>
    <property type="match status" value="1"/>
</dbReference>
<dbReference type="PANTHER" id="PTHR42770:SF7">
    <property type="entry name" value="MEMBRANE PROTEIN"/>
    <property type="match status" value="1"/>
</dbReference>
<keyword evidence="4 6" id="KW-1133">Transmembrane helix</keyword>
<keyword evidence="2" id="KW-1003">Cell membrane</keyword>
<sequence>MTRPSVTAAAPLTPPHDADGPAPALQRRFGVFHLWGIAVGLVISGEYFGWSYGWATAGTLGFLVTTFMVALMYAALIFSYTELTTSIPKAGGPFAYVLAAYGPVPAFLTGFASIMEFVFAPPAIALAIGAYLHVQYPDVSASTAATGAYVVFMALNIFGVNIAATFELVITIAAIAELLVFMIVVMPGFSWANFVHDGWAGSDTFSLHAVGGILAAVPFAIWFFLAIEGVAMTAEEAHTPHRTIPVAYIAGIMTLMVLAFGIMILAGGVGDWKTLASLNDPLPQAMLSVVGPRSGYVHMLVWLGLFGLVASFHGIIMGYSRQIYAMAREGYLPVVLGRLHPRFGTPWAATLAGGIVGMLAIYGDRYITIGGQPLTANIVTISVFGALTMYLFAMASLFRLRHRQPERVRPWSVPGYPVVPVFAFVAASCALVGMAASHLAIFGIYVVFMVMGLTVYLISRRAEA</sequence>
<feature type="transmembrane region" description="Helical" evidence="6">
    <location>
        <begin position="374"/>
        <end position="393"/>
    </location>
</feature>
<feature type="transmembrane region" description="Helical" evidence="6">
    <location>
        <begin position="60"/>
        <end position="81"/>
    </location>
</feature>
<feature type="transmembrane region" description="Helical" evidence="6">
    <location>
        <begin position="165"/>
        <end position="185"/>
    </location>
</feature>
<organism evidence="7 8">
    <name type="scientific">Komagataeibacter diospyri</name>
    <dbReference type="NCBI Taxonomy" id="1932662"/>
    <lineage>
        <taxon>Bacteria</taxon>
        <taxon>Pseudomonadati</taxon>
        <taxon>Pseudomonadota</taxon>
        <taxon>Alphaproteobacteria</taxon>
        <taxon>Acetobacterales</taxon>
        <taxon>Acetobacteraceae</taxon>
        <taxon>Komagataeibacter</taxon>
    </lineage>
</organism>
<comment type="caution">
    <text evidence="7">The sequence shown here is derived from an EMBL/GenBank/DDBJ whole genome shotgun (WGS) entry which is preliminary data.</text>
</comment>
<evidence type="ECO:0000256" key="3">
    <source>
        <dbReference type="ARBA" id="ARBA00022692"/>
    </source>
</evidence>
<dbReference type="InterPro" id="IPR004757">
    <property type="entry name" value="EtNH_permease"/>
</dbReference>
<feature type="transmembrane region" description="Helical" evidence="6">
    <location>
        <begin position="413"/>
        <end position="433"/>
    </location>
</feature>
<evidence type="ECO:0000313" key="8">
    <source>
        <dbReference type="Proteomes" id="UP000315095"/>
    </source>
</evidence>
<feature type="transmembrane region" description="Helical" evidence="6">
    <location>
        <begin position="296"/>
        <end position="319"/>
    </location>
</feature>
<dbReference type="Pfam" id="PF13520">
    <property type="entry name" value="AA_permease_2"/>
    <property type="match status" value="1"/>
</dbReference>
<evidence type="ECO:0000256" key="6">
    <source>
        <dbReference type="SAM" id="Phobius"/>
    </source>
</evidence>
<accession>A0A4P5NZE6</accession>
<dbReference type="NCBIfam" id="TIGR00908">
    <property type="entry name" value="2A0305"/>
    <property type="match status" value="1"/>
</dbReference>
<comment type="subcellular location">
    <subcellularLocation>
        <location evidence="1">Cell membrane</location>
        <topology evidence="1">Multi-pass membrane protein</topology>
    </subcellularLocation>
</comment>
<feature type="transmembrane region" description="Helical" evidence="6">
    <location>
        <begin position="205"/>
        <end position="225"/>
    </location>
</feature>